<gene>
    <name evidence="7" type="ORF">EI293_10125</name>
</gene>
<keyword evidence="8" id="KW-1185">Reference proteome</keyword>
<evidence type="ECO:0000256" key="2">
    <source>
        <dbReference type="ARBA" id="ARBA00008419"/>
    </source>
</evidence>
<dbReference type="PANTHER" id="PTHR11811">
    <property type="entry name" value="6-PHOSPHOGLUCONATE DEHYDROGENASE"/>
    <property type="match status" value="1"/>
</dbReference>
<dbReference type="InterPro" id="IPR006114">
    <property type="entry name" value="6PGDH_C"/>
</dbReference>
<sequence>MSKTQIGVIGLGKMGAGLARQAAEKGYPVVGLDIHPRPDLETENLHVVGSIEELVKQLQRPRKVFLYIPAGAAVDGLIAQLQPHLEEGDIIVDGGNSYWGDSIRRAARLREQGLYFIDCGTSGGPGGARTGACYMVGGEDEAVSQLKEFFVETSVPDGFLHTGPAGTGHYVKLVHNGIEFGMLQAIGEGMGLLTHFREKLDISAILGLWNNGSVVRSWLVELMKKMYDEEGGFNVPSYIEDTGEVNWLVADALHMEVPIPVITQSVMQLFTSRDKEPTWAKSIAMMRHGFGGHPYGEDKGLQRERQYGRVGEYEMPPETGERANQEPGSPQ</sequence>
<feature type="compositionally biased region" description="Basic and acidic residues" evidence="5">
    <location>
        <begin position="295"/>
        <end position="307"/>
    </location>
</feature>
<dbReference type="InterPro" id="IPR006115">
    <property type="entry name" value="6PGDH_NADP-bd"/>
</dbReference>
<reference evidence="7 8" key="1">
    <citation type="submission" date="2018-12" db="EMBL/GenBank/DDBJ databases">
        <authorList>
            <person name="Feng G."/>
            <person name="Zhu H."/>
        </authorList>
    </citation>
    <scope>NUCLEOTIDE SEQUENCE [LARGE SCALE GENOMIC DNA]</scope>
    <source>
        <strain evidence="7 8">LMG 26000</strain>
    </source>
</reference>
<dbReference type="SUPFAM" id="SSF51735">
    <property type="entry name" value="NAD(P)-binding Rossmann-fold domains"/>
    <property type="match status" value="1"/>
</dbReference>
<dbReference type="GO" id="GO:0019521">
    <property type="term" value="P:D-gluconate metabolic process"/>
    <property type="evidence" value="ECO:0007669"/>
    <property type="project" value="UniProtKB-KW"/>
</dbReference>
<dbReference type="EMBL" id="RWIU01000003">
    <property type="protein sequence ID" value="RSK43259.1"/>
    <property type="molecule type" value="Genomic_DNA"/>
</dbReference>
<comment type="similarity">
    <text evidence="2">Belongs to the 6-phosphogluconate dehydrogenase family.</text>
</comment>
<comment type="pathway">
    <text evidence="1">Carbohydrate degradation; pentose phosphate pathway.</text>
</comment>
<dbReference type="GO" id="GO:0006098">
    <property type="term" value="P:pentose-phosphate shunt"/>
    <property type="evidence" value="ECO:0007669"/>
    <property type="project" value="InterPro"/>
</dbReference>
<evidence type="ECO:0000256" key="1">
    <source>
        <dbReference type="ARBA" id="ARBA00004959"/>
    </source>
</evidence>
<dbReference type="OrthoDB" id="9804542at2"/>
<dbReference type="InterPro" id="IPR013328">
    <property type="entry name" value="6PGD_dom2"/>
</dbReference>
<dbReference type="AlphaFoldDB" id="A0A3R9MDG8"/>
<dbReference type="GO" id="GO:0050661">
    <property type="term" value="F:NADP binding"/>
    <property type="evidence" value="ECO:0007669"/>
    <property type="project" value="InterPro"/>
</dbReference>
<dbReference type="NCBIfam" id="NF007161">
    <property type="entry name" value="PRK09599.1"/>
    <property type="match status" value="1"/>
</dbReference>
<evidence type="ECO:0000256" key="4">
    <source>
        <dbReference type="ARBA" id="ARBA00023064"/>
    </source>
</evidence>
<feature type="region of interest" description="Disordered" evidence="5">
    <location>
        <begin position="294"/>
        <end position="331"/>
    </location>
</feature>
<dbReference type="GO" id="GO:0004616">
    <property type="term" value="F:phosphogluconate dehydrogenase (decarboxylating) activity"/>
    <property type="evidence" value="ECO:0007669"/>
    <property type="project" value="InterPro"/>
</dbReference>
<organism evidence="7 8">
    <name type="scientific">Hymenobacter perfusus</name>
    <dbReference type="NCBI Taxonomy" id="1236770"/>
    <lineage>
        <taxon>Bacteria</taxon>
        <taxon>Pseudomonadati</taxon>
        <taxon>Bacteroidota</taxon>
        <taxon>Cytophagia</taxon>
        <taxon>Cytophagales</taxon>
        <taxon>Hymenobacteraceae</taxon>
        <taxon>Hymenobacter</taxon>
    </lineage>
</organism>
<dbReference type="Pfam" id="PF00393">
    <property type="entry name" value="6PGD"/>
    <property type="match status" value="1"/>
</dbReference>
<dbReference type="SMART" id="SM01350">
    <property type="entry name" value="6PGD"/>
    <property type="match status" value="1"/>
</dbReference>
<evidence type="ECO:0000256" key="3">
    <source>
        <dbReference type="ARBA" id="ARBA00023002"/>
    </source>
</evidence>
<dbReference type="InterPro" id="IPR036291">
    <property type="entry name" value="NAD(P)-bd_dom_sf"/>
</dbReference>
<dbReference type="SUPFAM" id="SSF48179">
    <property type="entry name" value="6-phosphogluconate dehydrogenase C-terminal domain-like"/>
    <property type="match status" value="1"/>
</dbReference>
<dbReference type="Gene3D" id="1.10.1040.10">
    <property type="entry name" value="N-(1-d-carboxylethyl)-l-norvaline Dehydrogenase, domain 2"/>
    <property type="match status" value="1"/>
</dbReference>
<accession>A0A3R9MDG8</accession>
<evidence type="ECO:0000256" key="5">
    <source>
        <dbReference type="SAM" id="MobiDB-lite"/>
    </source>
</evidence>
<feature type="domain" description="6-phosphogluconate dehydrogenase C-terminal" evidence="6">
    <location>
        <begin position="168"/>
        <end position="313"/>
    </location>
</feature>
<evidence type="ECO:0000313" key="8">
    <source>
        <dbReference type="Proteomes" id="UP000270291"/>
    </source>
</evidence>
<comment type="caution">
    <text evidence="7">The sequence shown here is derived from an EMBL/GenBank/DDBJ whole genome shotgun (WGS) entry which is preliminary data.</text>
</comment>
<protein>
    <submittedName>
        <fullName evidence="7">NADP-dependent phosphogluconate dehydrogenase</fullName>
    </submittedName>
</protein>
<proteinExistence type="inferred from homology"/>
<dbReference type="Proteomes" id="UP000270291">
    <property type="component" value="Unassembled WGS sequence"/>
</dbReference>
<dbReference type="InterPro" id="IPR006183">
    <property type="entry name" value="Pgluconate_DH"/>
</dbReference>
<dbReference type="InterPro" id="IPR008927">
    <property type="entry name" value="6-PGluconate_DH-like_C_sf"/>
</dbReference>
<dbReference type="PRINTS" id="PR00076">
    <property type="entry name" value="6PGDHDRGNASE"/>
</dbReference>
<keyword evidence="3" id="KW-0560">Oxidoreductase</keyword>
<dbReference type="Pfam" id="PF03446">
    <property type="entry name" value="NAD_binding_2"/>
    <property type="match status" value="1"/>
</dbReference>
<keyword evidence="4" id="KW-0311">Gluconate utilization</keyword>
<evidence type="ECO:0000259" key="6">
    <source>
        <dbReference type="SMART" id="SM01350"/>
    </source>
</evidence>
<dbReference type="Gene3D" id="3.40.50.720">
    <property type="entry name" value="NAD(P)-binding Rossmann-like Domain"/>
    <property type="match status" value="1"/>
</dbReference>
<evidence type="ECO:0000313" key="7">
    <source>
        <dbReference type="EMBL" id="RSK43259.1"/>
    </source>
</evidence>
<name>A0A3R9MDG8_9BACT</name>